<dbReference type="SUPFAM" id="SSF54593">
    <property type="entry name" value="Glyoxalase/Bleomycin resistance protein/Dihydroxybiphenyl dioxygenase"/>
    <property type="match status" value="1"/>
</dbReference>
<evidence type="ECO:0000313" key="2">
    <source>
        <dbReference type="EMBL" id="MCO1654465.1"/>
    </source>
</evidence>
<accession>A0ABT0ZUR2</accession>
<dbReference type="InterPro" id="IPR004360">
    <property type="entry name" value="Glyas_Fos-R_dOase_dom"/>
</dbReference>
<dbReference type="Proteomes" id="UP001165283">
    <property type="component" value="Unassembled WGS sequence"/>
</dbReference>
<dbReference type="InterPro" id="IPR037523">
    <property type="entry name" value="VOC_core"/>
</dbReference>
<keyword evidence="3" id="KW-1185">Reference proteome</keyword>
<sequence length="166" mass="17889">MSETPVHDPDAGVPTIDPVVDTSIYPMPMFLRLEVSDLARSRAFYTGALDMVELAVLPPSGPPFLVHLRRWRYQDLLLVPARGPVSAAVGLGLSLAAEHDALAGLAERATAFGAPVEGPVDTPWNTTDVTVTDPDGLRITYTARRPAERRDADFEAVVRSSVAARD</sequence>
<protein>
    <submittedName>
        <fullName evidence="2">VOC family protein</fullName>
    </submittedName>
</protein>
<dbReference type="InterPro" id="IPR029068">
    <property type="entry name" value="Glyas_Bleomycin-R_OHBP_Dase"/>
</dbReference>
<gene>
    <name evidence="2" type="ORF">KDL28_05295</name>
</gene>
<name>A0ABT0ZUR2_9PSEU</name>
<dbReference type="Pfam" id="PF00903">
    <property type="entry name" value="Glyoxalase"/>
    <property type="match status" value="1"/>
</dbReference>
<organism evidence="2 3">
    <name type="scientific">Pseudonocardia humida</name>
    <dbReference type="NCBI Taxonomy" id="2800819"/>
    <lineage>
        <taxon>Bacteria</taxon>
        <taxon>Bacillati</taxon>
        <taxon>Actinomycetota</taxon>
        <taxon>Actinomycetes</taxon>
        <taxon>Pseudonocardiales</taxon>
        <taxon>Pseudonocardiaceae</taxon>
        <taxon>Pseudonocardia</taxon>
    </lineage>
</organism>
<dbReference type="EMBL" id="JAGSOV010000011">
    <property type="protein sequence ID" value="MCO1654465.1"/>
    <property type="molecule type" value="Genomic_DNA"/>
</dbReference>
<dbReference type="Gene3D" id="3.10.180.10">
    <property type="entry name" value="2,3-Dihydroxybiphenyl 1,2-Dioxygenase, domain 1"/>
    <property type="match status" value="1"/>
</dbReference>
<dbReference type="CDD" id="cd06587">
    <property type="entry name" value="VOC"/>
    <property type="match status" value="1"/>
</dbReference>
<dbReference type="PROSITE" id="PS51819">
    <property type="entry name" value="VOC"/>
    <property type="match status" value="1"/>
</dbReference>
<reference evidence="2" key="1">
    <citation type="submission" date="2021-04" db="EMBL/GenBank/DDBJ databases">
        <title>Pseudonocardia sp. nov., isolated from sandy soil of mangrove forest.</title>
        <authorList>
            <person name="Zan Z."/>
            <person name="Huang R."/>
            <person name="Liu W."/>
        </authorList>
    </citation>
    <scope>NUCLEOTIDE SEQUENCE</scope>
    <source>
        <strain evidence="2">S2-4</strain>
    </source>
</reference>
<proteinExistence type="predicted"/>
<evidence type="ECO:0000259" key="1">
    <source>
        <dbReference type="PROSITE" id="PS51819"/>
    </source>
</evidence>
<comment type="caution">
    <text evidence="2">The sequence shown here is derived from an EMBL/GenBank/DDBJ whole genome shotgun (WGS) entry which is preliminary data.</text>
</comment>
<dbReference type="RefSeq" id="WP_252436084.1">
    <property type="nucleotide sequence ID" value="NZ_JAGSOV010000011.1"/>
</dbReference>
<evidence type="ECO:0000313" key="3">
    <source>
        <dbReference type="Proteomes" id="UP001165283"/>
    </source>
</evidence>
<feature type="domain" description="VOC" evidence="1">
    <location>
        <begin position="27"/>
        <end position="144"/>
    </location>
</feature>